<dbReference type="AlphaFoldDB" id="A0A7W5EW27"/>
<dbReference type="PANTHER" id="PTHR42705:SF2">
    <property type="entry name" value="BIFUNCTIONAL NON-HOMOLOGOUS END JOINING PROTEIN LIGD"/>
    <property type="match status" value="1"/>
</dbReference>
<protein>
    <submittedName>
        <fullName evidence="2">Bifunctional non-homologous end joining protein LigD</fullName>
        <ecNumber evidence="2">6.5.1.1</ecNumber>
    </submittedName>
</protein>
<name>A0A7W5EW27_9GAMM</name>
<accession>A0A7W5EW27</accession>
<proteinExistence type="predicted"/>
<dbReference type="NCBIfam" id="TIGR02778">
    <property type="entry name" value="ligD_pol"/>
    <property type="match status" value="1"/>
</dbReference>
<sequence>MPEEDANGKTVTIDGHRLAISHRDKVLFPGTGQTKGDLIDYYDRVAATLVPHLADHPVSLQRFPDGLGGEGFYQKDASAYFPDWLDRVRFPKREGGHFLAPLIDSRAALVYLANQAMITPHRYLSPADDLEHPDWMIFDLDPPEGTEDAAGVRHAALACRGLLDELSLSAWVQTTGSRGFHVVVPLDGGEDFDAVRSFARDLARVLVRRDPERYTLAQRKKRRRGRIFLDVMRNAYGATAVAPYAVRALDGAPVATPLSWSELERGAAPRDWTLQNLRRRLAQKRDPWTDMGRHAVSLSAHREALDRLLAREPPAGEEG</sequence>
<comment type="caution">
    <text evidence="2">The sequence shown here is derived from an EMBL/GenBank/DDBJ whole genome shotgun (WGS) entry which is preliminary data.</text>
</comment>
<reference evidence="2 3" key="1">
    <citation type="submission" date="2020-08" db="EMBL/GenBank/DDBJ databases">
        <title>Genomic Encyclopedia of Type Strains, Phase III (KMG-III): the genomes of soil and plant-associated and newly described type strains.</title>
        <authorList>
            <person name="Whitman W."/>
        </authorList>
    </citation>
    <scope>NUCLEOTIDE SEQUENCE [LARGE SCALE GENOMIC DNA]</scope>
    <source>
        <strain evidence="2 3">CECT 7744</strain>
    </source>
</reference>
<dbReference type="InterPro" id="IPR052171">
    <property type="entry name" value="NHEJ_LigD"/>
</dbReference>
<dbReference type="PANTHER" id="PTHR42705">
    <property type="entry name" value="BIFUNCTIONAL NON-HOMOLOGOUS END JOINING PROTEIN LIGD"/>
    <property type="match status" value="1"/>
</dbReference>
<keyword evidence="2" id="KW-0436">Ligase</keyword>
<dbReference type="CDD" id="cd04861">
    <property type="entry name" value="LigD_Pol_like"/>
    <property type="match status" value="1"/>
</dbReference>
<dbReference type="Gene3D" id="3.90.920.10">
    <property type="entry name" value="DNA primase, PRIM domain"/>
    <property type="match status" value="1"/>
</dbReference>
<dbReference type="Proteomes" id="UP000518892">
    <property type="component" value="Unassembled WGS sequence"/>
</dbReference>
<dbReference type="EMBL" id="JACHXR010000007">
    <property type="protein sequence ID" value="MBB3231855.1"/>
    <property type="molecule type" value="Genomic_DNA"/>
</dbReference>
<keyword evidence="3" id="KW-1185">Reference proteome</keyword>
<evidence type="ECO:0000313" key="3">
    <source>
        <dbReference type="Proteomes" id="UP000518892"/>
    </source>
</evidence>
<dbReference type="RefSeq" id="WP_183384326.1">
    <property type="nucleotide sequence ID" value="NZ_JACHXR010000007.1"/>
</dbReference>
<dbReference type="GO" id="GO:0003910">
    <property type="term" value="F:DNA ligase (ATP) activity"/>
    <property type="evidence" value="ECO:0007669"/>
    <property type="project" value="UniProtKB-EC"/>
</dbReference>
<dbReference type="EC" id="6.5.1.1" evidence="2"/>
<gene>
    <name evidence="2" type="ORF">FHR97_002714</name>
</gene>
<evidence type="ECO:0000313" key="2">
    <source>
        <dbReference type="EMBL" id="MBB3231855.1"/>
    </source>
</evidence>
<dbReference type="InterPro" id="IPR014145">
    <property type="entry name" value="LigD_pol_dom"/>
</dbReference>
<organism evidence="2 3">
    <name type="scientific">Halomonas stenophila</name>
    <dbReference type="NCBI Taxonomy" id="795312"/>
    <lineage>
        <taxon>Bacteria</taxon>
        <taxon>Pseudomonadati</taxon>
        <taxon>Pseudomonadota</taxon>
        <taxon>Gammaproteobacteria</taxon>
        <taxon>Oceanospirillales</taxon>
        <taxon>Halomonadaceae</taxon>
        <taxon>Halomonas</taxon>
    </lineage>
</organism>
<feature type="domain" description="DNA ligase D polymerase" evidence="1">
    <location>
        <begin position="34"/>
        <end position="288"/>
    </location>
</feature>
<dbReference type="Pfam" id="PF21686">
    <property type="entry name" value="LigD_Prim-Pol"/>
    <property type="match status" value="1"/>
</dbReference>
<evidence type="ECO:0000259" key="1">
    <source>
        <dbReference type="Pfam" id="PF21686"/>
    </source>
</evidence>